<feature type="binding site" evidence="8">
    <location>
        <position position="440"/>
    </location>
    <ligand>
        <name>Zn(2+)</name>
        <dbReference type="ChEBI" id="CHEBI:29105"/>
        <label>1</label>
    </ligand>
</feature>
<dbReference type="RefSeq" id="WP_328592922.1">
    <property type="nucleotide sequence ID" value="NZ_CP045032.1"/>
</dbReference>
<feature type="binding site" evidence="8">
    <location>
        <position position="431"/>
    </location>
    <ligand>
        <name>Zn(2+)</name>
        <dbReference type="ChEBI" id="CHEBI:29105"/>
        <label>2</label>
    </ligand>
</feature>
<sequence>MTQIKEPIARVVPLLGMPHLDRPFDYTVPDKLDQSALPGVRVRIRFAGRLVDGLLIERRRTSEHGGNLKPLERVISPIRVCPPDMWELVEELASRSAGVRSDILRTAIPPRHAAAEKAGLFGGGKDWEELYGSLIPVEELREKSLSAASSAAEDYAHGAAFLRAVLAGKNAMASWLTLPGADPTYIAAAVAAATVWNAEDAGVLVVVPNQKEVDRVSANLLRWVSGAQITEMTTTEGPHARYRRFLSILHGQGRLVVGTRSTAMAPVRNLRLIVVLGEGDDNLVDPRAPYLHAREIAKLRAEKQGAALVTIGVHRSAEIQQWISEGSVHSIDADRPVIAEHLPLIRALGETDLQREREAYSRGSRIPALAFQALRACLEANRPALVLVPRRGYSPALSCSSCRTPARCRHCNGPLELPASGTNTLPRCRWCGATEGLFTCPSCGNHTVRMTVVGQDRTVEELGRAFSSVPIISSGGEHVKTFVPERASIIVATPGAEPIVKAETADSPMGLYGAAIMLDPWIMLGREDLRAQENAIRQWMQAASLVRPHGEGGMVVFTADASLNPVQTIIRWDPIGSAERELASRREAHFPPAVTVAAIDGTAESIAELQHHWHMPEKVELLGPVELPPGIRLPAGLDKPEAHRARRLIVRVPHEQSRALGESLKTAQAVRATTKHPGPLRVVMNPVRIG</sequence>
<evidence type="ECO:0000256" key="4">
    <source>
        <dbReference type="ARBA" id="ARBA00022741"/>
    </source>
</evidence>
<dbReference type="NCBIfam" id="NF011455">
    <property type="entry name" value="PRK14873.1-5"/>
    <property type="match status" value="1"/>
</dbReference>
<dbReference type="GO" id="GO:1990077">
    <property type="term" value="C:primosome complex"/>
    <property type="evidence" value="ECO:0007669"/>
    <property type="project" value="UniProtKB-UniRule"/>
</dbReference>
<keyword evidence="11" id="KW-1185">Reference proteome</keyword>
<organism evidence="10 11">
    <name type="scientific">Corynebacterium urogenitale</name>
    <dbReference type="NCBI Taxonomy" id="2487892"/>
    <lineage>
        <taxon>Bacteria</taxon>
        <taxon>Bacillati</taxon>
        <taxon>Actinomycetota</taxon>
        <taxon>Actinomycetes</taxon>
        <taxon>Mycobacteriales</taxon>
        <taxon>Corynebacteriaceae</taxon>
        <taxon>Corynebacterium</taxon>
    </lineage>
</organism>
<keyword evidence="2 8" id="KW-0235">DNA replication</keyword>
<feature type="binding site" evidence="8">
    <location>
        <position position="411"/>
    </location>
    <ligand>
        <name>Zn(2+)</name>
        <dbReference type="ChEBI" id="CHEBI:29105"/>
        <label>2</label>
    </ligand>
</feature>
<comment type="similarity">
    <text evidence="8">Belongs to the helicase family. PriA subfamily.</text>
</comment>
<keyword evidence="5 8" id="KW-0862">Zinc</keyword>
<dbReference type="EMBL" id="CP045032">
    <property type="protein sequence ID" value="QFQ02403.1"/>
    <property type="molecule type" value="Genomic_DNA"/>
</dbReference>
<dbReference type="GO" id="GO:0016787">
    <property type="term" value="F:hydrolase activity"/>
    <property type="evidence" value="ECO:0007669"/>
    <property type="project" value="UniProtKB-KW"/>
</dbReference>
<evidence type="ECO:0000313" key="11">
    <source>
        <dbReference type="Proteomes" id="UP000326711"/>
    </source>
</evidence>
<dbReference type="GO" id="GO:0003677">
    <property type="term" value="F:DNA binding"/>
    <property type="evidence" value="ECO:0007669"/>
    <property type="project" value="UniProtKB-UniRule"/>
</dbReference>
<dbReference type="PANTHER" id="PTHR30580">
    <property type="entry name" value="PRIMOSOMAL PROTEIN N"/>
    <property type="match status" value="1"/>
</dbReference>
<dbReference type="Proteomes" id="UP000326711">
    <property type="component" value="Chromosome"/>
</dbReference>
<dbReference type="GO" id="GO:0008270">
    <property type="term" value="F:zinc ion binding"/>
    <property type="evidence" value="ECO:0007669"/>
    <property type="project" value="UniProtKB-UniRule"/>
</dbReference>
<evidence type="ECO:0000256" key="1">
    <source>
        <dbReference type="ARBA" id="ARBA00022515"/>
    </source>
</evidence>
<protein>
    <recommendedName>
        <fullName evidence="8">Probable replication restart protein PriA</fullName>
    </recommendedName>
    <alternativeName>
        <fullName evidence="8">Putative ATP-dependent DNA helicase PriA</fullName>
    </alternativeName>
</protein>
<comment type="caution">
    <text evidence="8">As this protein does not have any detectable helicase domains, it probably does not have helicase activity.</text>
</comment>
<dbReference type="PANTHER" id="PTHR30580:SF0">
    <property type="entry name" value="PRIMOSOMAL PROTEIN N"/>
    <property type="match status" value="1"/>
</dbReference>
<keyword evidence="7 8" id="KW-0238">DNA-binding</keyword>
<evidence type="ECO:0000256" key="2">
    <source>
        <dbReference type="ARBA" id="ARBA00022705"/>
    </source>
</evidence>
<dbReference type="GO" id="GO:0006310">
    <property type="term" value="P:DNA recombination"/>
    <property type="evidence" value="ECO:0007669"/>
    <property type="project" value="InterPro"/>
</dbReference>
<feature type="binding site" evidence="8">
    <location>
        <position position="402"/>
    </location>
    <ligand>
        <name>Zn(2+)</name>
        <dbReference type="ChEBI" id="CHEBI:29105"/>
        <label>1</label>
    </ligand>
</feature>
<dbReference type="InterPro" id="IPR027417">
    <property type="entry name" value="P-loop_NTPase"/>
</dbReference>
<keyword evidence="6 8" id="KW-0067">ATP-binding</keyword>
<dbReference type="GO" id="GO:0043138">
    <property type="term" value="F:3'-5' DNA helicase activity"/>
    <property type="evidence" value="ECO:0007669"/>
    <property type="project" value="TreeGrafter"/>
</dbReference>
<dbReference type="InterPro" id="IPR042115">
    <property type="entry name" value="PriA_3primeBD_sf"/>
</dbReference>
<comment type="function">
    <text evidence="8">Initiates the restart of stalled replication forks, which reloads the replicative helicase on sites other than the origin of replication. Recognizes and binds to abandoned replication forks and remodels them to uncover a helicase loading site. Promotes assembly of the primosome at these replication forks.</text>
</comment>
<comment type="subunit">
    <text evidence="8">Component of the replication restart primosome.</text>
</comment>
<comment type="cofactor">
    <cofactor evidence="8">
        <name>Zn(2+)</name>
        <dbReference type="ChEBI" id="CHEBI:29105"/>
    </cofactor>
    <text evidence="8">Binds 2 zinc ions per subunit.</text>
</comment>
<keyword evidence="1 8" id="KW-0639">Primosome</keyword>
<keyword evidence="4 8" id="KW-0547">Nucleotide-binding</keyword>
<dbReference type="Gene3D" id="3.40.50.300">
    <property type="entry name" value="P-loop containing nucleotide triphosphate hydrolases"/>
    <property type="match status" value="1"/>
</dbReference>
<dbReference type="HAMAP" id="MF_00983">
    <property type="entry name" value="PriA"/>
    <property type="match status" value="1"/>
</dbReference>
<keyword evidence="10" id="KW-0378">Hydrolase</keyword>
<accession>A0A5J6Z9M7</accession>
<feature type="binding site" evidence="8">
    <location>
        <position position="408"/>
    </location>
    <ligand>
        <name>Zn(2+)</name>
        <dbReference type="ChEBI" id="CHEBI:29105"/>
        <label>2</label>
    </ligand>
</feature>
<dbReference type="KEGG" id="cuo:CUROG_05160"/>
<reference evidence="11" key="1">
    <citation type="submission" date="2019-10" db="EMBL/GenBank/DDBJ databases">
        <title>Complete genome sequence of Corynebacterium urogenitalis DSM 108747, isolated from the genital tract of a cow.</title>
        <authorList>
            <person name="Ruckert C."/>
            <person name="Ballas P."/>
            <person name="Wagener K."/>
            <person name="Drillich M."/>
            <person name="Kaempfer P."/>
            <person name="Busse H.-J."/>
            <person name="Ehling-Schulz M."/>
        </authorList>
    </citation>
    <scope>NUCLEOTIDE SEQUENCE [LARGE SCALE GENOMIC DNA]</scope>
    <source>
        <strain evidence="11">LMM 1652</strain>
    </source>
</reference>
<feature type="domain" description="Primosomal protein N' 3' DNA-binding" evidence="9">
    <location>
        <begin position="17"/>
        <end position="109"/>
    </location>
</feature>
<dbReference type="AlphaFoldDB" id="A0A5J6Z9M7"/>
<dbReference type="GO" id="GO:0006270">
    <property type="term" value="P:DNA replication initiation"/>
    <property type="evidence" value="ECO:0007669"/>
    <property type="project" value="TreeGrafter"/>
</dbReference>
<evidence type="ECO:0000256" key="3">
    <source>
        <dbReference type="ARBA" id="ARBA00022723"/>
    </source>
</evidence>
<feature type="binding site" evidence="8">
    <location>
        <position position="443"/>
    </location>
    <ligand>
        <name>Zn(2+)</name>
        <dbReference type="ChEBI" id="CHEBI:29105"/>
        <label>1</label>
    </ligand>
</feature>
<proteinExistence type="inferred from homology"/>
<dbReference type="InterPro" id="IPR041222">
    <property type="entry name" value="PriA_3primeBD"/>
</dbReference>
<dbReference type="InterPro" id="IPR005259">
    <property type="entry name" value="PriA"/>
</dbReference>
<evidence type="ECO:0000256" key="8">
    <source>
        <dbReference type="HAMAP-Rule" id="MF_00983"/>
    </source>
</evidence>
<dbReference type="Pfam" id="PF17764">
    <property type="entry name" value="PriA_3primeBD"/>
    <property type="match status" value="1"/>
</dbReference>
<feature type="binding site" evidence="8">
    <location>
        <position position="399"/>
    </location>
    <ligand>
        <name>Zn(2+)</name>
        <dbReference type="ChEBI" id="CHEBI:29105"/>
        <label>1</label>
    </ligand>
</feature>
<evidence type="ECO:0000256" key="7">
    <source>
        <dbReference type="ARBA" id="ARBA00023125"/>
    </source>
</evidence>
<gene>
    <name evidence="10" type="primary">priA2</name>
    <name evidence="8" type="synonym">priA</name>
    <name evidence="10" type="ORF">CUROG_05160</name>
</gene>
<evidence type="ECO:0000256" key="6">
    <source>
        <dbReference type="ARBA" id="ARBA00022840"/>
    </source>
</evidence>
<dbReference type="Gene3D" id="3.40.1440.60">
    <property type="entry name" value="PriA, 3(prime) DNA-binding domain"/>
    <property type="match status" value="1"/>
</dbReference>
<evidence type="ECO:0000256" key="5">
    <source>
        <dbReference type="ARBA" id="ARBA00022833"/>
    </source>
</evidence>
<name>A0A5J6Z9M7_9CORY</name>
<dbReference type="GO" id="GO:0005524">
    <property type="term" value="F:ATP binding"/>
    <property type="evidence" value="ECO:0007669"/>
    <property type="project" value="UniProtKB-UniRule"/>
</dbReference>
<dbReference type="GO" id="GO:0006302">
    <property type="term" value="P:double-strand break repair"/>
    <property type="evidence" value="ECO:0007669"/>
    <property type="project" value="InterPro"/>
</dbReference>
<feature type="binding site" evidence="8">
    <location>
        <position position="428"/>
    </location>
    <ligand>
        <name>Zn(2+)</name>
        <dbReference type="ChEBI" id="CHEBI:29105"/>
        <label>2</label>
    </ligand>
</feature>
<dbReference type="GO" id="GO:0006269">
    <property type="term" value="P:DNA replication, synthesis of primer"/>
    <property type="evidence" value="ECO:0007669"/>
    <property type="project" value="UniProtKB-KW"/>
</dbReference>
<evidence type="ECO:0000313" key="10">
    <source>
        <dbReference type="EMBL" id="QFQ02403.1"/>
    </source>
</evidence>
<keyword evidence="3 8" id="KW-0479">Metal-binding</keyword>
<evidence type="ECO:0000259" key="9">
    <source>
        <dbReference type="Pfam" id="PF17764"/>
    </source>
</evidence>